<dbReference type="AlphaFoldDB" id="A0A6C0GI03"/>
<feature type="transmembrane region" description="Helical" evidence="1">
    <location>
        <begin position="203"/>
        <end position="221"/>
    </location>
</feature>
<feature type="transmembrane region" description="Helical" evidence="1">
    <location>
        <begin position="57"/>
        <end position="75"/>
    </location>
</feature>
<sequence length="233" mass="25738">MAMAIRKLSQAPGELQAKTASFLIYPWMLFAIFGGMGPPPETASGWALEANEQIVRYSFLIAGGIFMAIGFERLNKVLANTLGSRYAKLSKLQIRIALPLFILNMAYWGYFLTNVFVTYSIEGAPAKPAWMKPLDEAFTIIRMVEVAFIYLATAALATALRLSKQFSKAASYTYVIFACLGALLNLLPVTITGPLAIANYLSYIPAFTMLMPYFIGINLLAKSSIKYELSHKD</sequence>
<evidence type="ECO:0000313" key="3">
    <source>
        <dbReference type="Proteomes" id="UP000480178"/>
    </source>
</evidence>
<name>A0A6C0GI03_9BACT</name>
<accession>A0A6C0GI03</accession>
<evidence type="ECO:0000256" key="1">
    <source>
        <dbReference type="SAM" id="Phobius"/>
    </source>
</evidence>
<keyword evidence="1" id="KW-1133">Transmembrane helix</keyword>
<proteinExistence type="predicted"/>
<organism evidence="2 3">
    <name type="scientific">Rhodocytophaga rosea</name>
    <dbReference type="NCBI Taxonomy" id="2704465"/>
    <lineage>
        <taxon>Bacteria</taxon>
        <taxon>Pseudomonadati</taxon>
        <taxon>Bacteroidota</taxon>
        <taxon>Cytophagia</taxon>
        <taxon>Cytophagales</taxon>
        <taxon>Rhodocytophagaceae</taxon>
        <taxon>Rhodocytophaga</taxon>
    </lineage>
</organism>
<keyword evidence="3" id="KW-1185">Reference proteome</keyword>
<dbReference type="EMBL" id="CP048222">
    <property type="protein sequence ID" value="QHT67350.1"/>
    <property type="molecule type" value="Genomic_DNA"/>
</dbReference>
<feature type="transmembrane region" description="Helical" evidence="1">
    <location>
        <begin position="137"/>
        <end position="160"/>
    </location>
</feature>
<protein>
    <submittedName>
        <fullName evidence="2">Uncharacterized protein</fullName>
    </submittedName>
</protein>
<dbReference type="Proteomes" id="UP000480178">
    <property type="component" value="Chromosome"/>
</dbReference>
<feature type="transmembrane region" description="Helical" evidence="1">
    <location>
        <begin position="20"/>
        <end position="37"/>
    </location>
</feature>
<dbReference type="KEGG" id="rhoz:GXP67_12250"/>
<dbReference type="RefSeq" id="WP_162443382.1">
    <property type="nucleotide sequence ID" value="NZ_CP048222.1"/>
</dbReference>
<gene>
    <name evidence="2" type="ORF">GXP67_12250</name>
</gene>
<evidence type="ECO:0000313" key="2">
    <source>
        <dbReference type="EMBL" id="QHT67350.1"/>
    </source>
</evidence>
<keyword evidence="1" id="KW-0812">Transmembrane</keyword>
<reference evidence="2 3" key="1">
    <citation type="submission" date="2020-01" db="EMBL/GenBank/DDBJ databases">
        <authorList>
            <person name="Kim M.K."/>
        </authorList>
    </citation>
    <scope>NUCLEOTIDE SEQUENCE [LARGE SCALE GENOMIC DNA]</scope>
    <source>
        <strain evidence="2 3">172606-1</strain>
    </source>
</reference>
<keyword evidence="1" id="KW-0472">Membrane</keyword>
<feature type="transmembrane region" description="Helical" evidence="1">
    <location>
        <begin position="172"/>
        <end position="197"/>
    </location>
</feature>
<feature type="transmembrane region" description="Helical" evidence="1">
    <location>
        <begin position="96"/>
        <end position="117"/>
    </location>
</feature>